<gene>
    <name evidence="1" type="ORF">GCM10010911_02680</name>
</gene>
<dbReference type="RefSeq" id="WP_188988393.1">
    <property type="nucleotide sequence ID" value="NZ_BMHP01000001.1"/>
</dbReference>
<keyword evidence="2" id="KW-1185">Reference proteome</keyword>
<reference evidence="1" key="1">
    <citation type="journal article" date="2014" name="Int. J. Syst. Evol. Microbiol.">
        <title>Complete genome sequence of Corynebacterium casei LMG S-19264T (=DSM 44701T), isolated from a smear-ripened cheese.</title>
        <authorList>
            <consortium name="US DOE Joint Genome Institute (JGI-PGF)"/>
            <person name="Walter F."/>
            <person name="Albersmeier A."/>
            <person name="Kalinowski J."/>
            <person name="Ruckert C."/>
        </authorList>
    </citation>
    <scope>NUCLEOTIDE SEQUENCE</scope>
    <source>
        <strain evidence="1">CGMCC 1.15178</strain>
    </source>
</reference>
<sequence length="60" mass="6519">MGMEIGYQSSDKDALELGVIICKHCSEIIGTLPMDGYKKVHGICPDLDCMKTDDQKESAG</sequence>
<evidence type="ECO:0008006" key="3">
    <source>
        <dbReference type="Google" id="ProtNLM"/>
    </source>
</evidence>
<dbReference type="Proteomes" id="UP000612456">
    <property type="component" value="Unassembled WGS sequence"/>
</dbReference>
<reference evidence="1" key="2">
    <citation type="submission" date="2020-09" db="EMBL/GenBank/DDBJ databases">
        <authorList>
            <person name="Sun Q."/>
            <person name="Zhou Y."/>
        </authorList>
    </citation>
    <scope>NUCLEOTIDE SEQUENCE</scope>
    <source>
        <strain evidence="1">CGMCC 1.15178</strain>
    </source>
</reference>
<evidence type="ECO:0000313" key="2">
    <source>
        <dbReference type="Proteomes" id="UP000612456"/>
    </source>
</evidence>
<dbReference type="EMBL" id="BMHP01000001">
    <property type="protein sequence ID" value="GGD48620.1"/>
    <property type="molecule type" value="Genomic_DNA"/>
</dbReference>
<name>A0A916YJT5_9BACL</name>
<organism evidence="1 2">
    <name type="scientific">Paenibacillus nasutitermitis</name>
    <dbReference type="NCBI Taxonomy" id="1652958"/>
    <lineage>
        <taxon>Bacteria</taxon>
        <taxon>Bacillati</taxon>
        <taxon>Bacillota</taxon>
        <taxon>Bacilli</taxon>
        <taxon>Bacillales</taxon>
        <taxon>Paenibacillaceae</taxon>
        <taxon>Paenibacillus</taxon>
    </lineage>
</organism>
<evidence type="ECO:0000313" key="1">
    <source>
        <dbReference type="EMBL" id="GGD48620.1"/>
    </source>
</evidence>
<protein>
    <recommendedName>
        <fullName evidence="3">SR1 protein</fullName>
    </recommendedName>
</protein>
<dbReference type="AlphaFoldDB" id="A0A916YJT5"/>
<comment type="caution">
    <text evidence="1">The sequence shown here is derived from an EMBL/GenBank/DDBJ whole genome shotgun (WGS) entry which is preliminary data.</text>
</comment>
<accession>A0A916YJT5</accession>
<proteinExistence type="predicted"/>